<sequence>MNFSKLNFFKPITNLEYDKISFYESGFFKGLSIVLFFIIINDIISIPIFKLKELNGGIYSLIKIILSIVVTSISILIMNKIFSYPTNTQNSKFKFSKRDFMFIALLILGYRIFFDGNLSYLLDLIPDPEISKYFNELFNLDPIYMTFVVIIIGPLQEEFINRGIILNGLLKKYSNKAALIISALIFAIMHLNFQQGINAFILGLFFGYIYIKTKSIYLTIFAHFCNNLLVFPLDILDSLPINTVIKCIVFTLVGGILMFFAFKYMNLKSFNWVNYREQDSVS</sequence>
<protein>
    <submittedName>
        <fullName evidence="3">CPBP family intramembrane metalloprotease</fullName>
    </submittedName>
</protein>
<feature type="transmembrane region" description="Helical" evidence="1">
    <location>
        <begin position="142"/>
        <end position="161"/>
    </location>
</feature>
<dbReference type="InterPro" id="IPR052710">
    <property type="entry name" value="CAAX_protease"/>
</dbReference>
<dbReference type="Proteomes" id="UP001519921">
    <property type="component" value="Unassembled WGS sequence"/>
</dbReference>
<dbReference type="RefSeq" id="WP_219781003.1">
    <property type="nucleotide sequence ID" value="NZ_JAHXPT010000015.1"/>
</dbReference>
<proteinExistence type="predicted"/>
<feature type="transmembrane region" description="Helical" evidence="1">
    <location>
        <begin position="61"/>
        <end position="79"/>
    </location>
</feature>
<keyword evidence="1" id="KW-0812">Transmembrane</keyword>
<dbReference type="PANTHER" id="PTHR36435">
    <property type="entry name" value="SLR1288 PROTEIN"/>
    <property type="match status" value="1"/>
</dbReference>
<gene>
    <name evidence="3" type="ORF">KYD98_15740</name>
</gene>
<keyword evidence="1" id="KW-1133">Transmembrane helix</keyword>
<dbReference type="GO" id="GO:0008237">
    <property type="term" value="F:metallopeptidase activity"/>
    <property type="evidence" value="ECO:0007669"/>
    <property type="project" value="UniProtKB-KW"/>
</dbReference>
<name>A0ABS7ATR8_9CLOT</name>
<evidence type="ECO:0000259" key="2">
    <source>
        <dbReference type="Pfam" id="PF02517"/>
    </source>
</evidence>
<keyword evidence="1" id="KW-0472">Membrane</keyword>
<feature type="transmembrane region" description="Helical" evidence="1">
    <location>
        <begin position="27"/>
        <end position="49"/>
    </location>
</feature>
<comment type="caution">
    <text evidence="3">The sequence shown here is derived from an EMBL/GenBank/DDBJ whole genome shotgun (WGS) entry which is preliminary data.</text>
</comment>
<keyword evidence="3" id="KW-0482">Metalloprotease</keyword>
<evidence type="ECO:0000313" key="4">
    <source>
        <dbReference type="Proteomes" id="UP001519921"/>
    </source>
</evidence>
<feature type="transmembrane region" description="Helical" evidence="1">
    <location>
        <begin position="239"/>
        <end position="262"/>
    </location>
</feature>
<dbReference type="Pfam" id="PF02517">
    <property type="entry name" value="Rce1-like"/>
    <property type="match status" value="1"/>
</dbReference>
<feature type="domain" description="CAAX prenyl protease 2/Lysostaphin resistance protein A-like" evidence="2">
    <location>
        <begin position="141"/>
        <end position="229"/>
    </location>
</feature>
<dbReference type="PANTHER" id="PTHR36435:SF1">
    <property type="entry name" value="CAAX AMINO TERMINAL PROTEASE FAMILY PROTEIN"/>
    <property type="match status" value="1"/>
</dbReference>
<feature type="transmembrane region" description="Helical" evidence="1">
    <location>
        <begin position="100"/>
        <end position="122"/>
    </location>
</feature>
<evidence type="ECO:0000313" key="3">
    <source>
        <dbReference type="EMBL" id="MBW6411538.1"/>
    </source>
</evidence>
<keyword evidence="3" id="KW-0378">Hydrolase</keyword>
<accession>A0ABS7ATR8</accession>
<dbReference type="EMBL" id="JAHXPT010000015">
    <property type="protein sequence ID" value="MBW6411538.1"/>
    <property type="molecule type" value="Genomic_DNA"/>
</dbReference>
<organism evidence="3 4">
    <name type="scientific">Clostridium weizhouense</name>
    <dbReference type="NCBI Taxonomy" id="2859781"/>
    <lineage>
        <taxon>Bacteria</taxon>
        <taxon>Bacillati</taxon>
        <taxon>Bacillota</taxon>
        <taxon>Clostridia</taxon>
        <taxon>Eubacteriales</taxon>
        <taxon>Clostridiaceae</taxon>
        <taxon>Clostridium</taxon>
    </lineage>
</organism>
<keyword evidence="4" id="KW-1185">Reference proteome</keyword>
<feature type="transmembrane region" description="Helical" evidence="1">
    <location>
        <begin position="195"/>
        <end position="211"/>
    </location>
</feature>
<reference evidence="3 4" key="1">
    <citation type="submission" date="2021-07" db="EMBL/GenBank/DDBJ databases">
        <title>Clostridium weizhouense sp. nov., an anaerobic bacterium isolated from activated sludge of Petroleum wastewater.</title>
        <authorList>
            <person name="Li Q."/>
        </authorList>
    </citation>
    <scope>NUCLEOTIDE SEQUENCE [LARGE SCALE GENOMIC DNA]</scope>
    <source>
        <strain evidence="3 4">YB-6</strain>
    </source>
</reference>
<evidence type="ECO:0000256" key="1">
    <source>
        <dbReference type="SAM" id="Phobius"/>
    </source>
</evidence>
<dbReference type="InterPro" id="IPR003675">
    <property type="entry name" value="Rce1/LyrA-like_dom"/>
</dbReference>
<keyword evidence="3" id="KW-0645">Protease</keyword>
<feature type="transmembrane region" description="Helical" evidence="1">
    <location>
        <begin position="173"/>
        <end position="189"/>
    </location>
</feature>